<gene>
    <name evidence="2" type="ORF">EQU50_06075</name>
</gene>
<evidence type="ECO:0000256" key="1">
    <source>
        <dbReference type="SAM" id="SignalP"/>
    </source>
</evidence>
<feature type="chain" id="PRO_5020723223" evidence="1">
    <location>
        <begin position="29"/>
        <end position="343"/>
    </location>
</feature>
<comment type="caution">
    <text evidence="2">The sequence shown here is derived from an EMBL/GenBank/DDBJ whole genome shotgun (WGS) entry which is preliminary data.</text>
</comment>
<dbReference type="AlphaFoldDB" id="A0A4Q7DLP6"/>
<accession>A0A4Q7DLP6</accession>
<sequence>MSKSRFKNFSILGILGLMSITFSTQTFSEEDSSSSSSWGSGIRRGAQAAFGAVGAGEVSNDQLNCCLANVVDRQTRQFVVAYGPKGLGKYLGTLLTANFLKPIFIPDEKIRTAAEKLTNFNNLLNHSIQDISSDLEARLPTRTSQECYRYVLRGEFVDDLVYKYYFARILGSYVGGLVQDSDFAGRLDLTRLPIQLAGMQSIGNHMDFGHEGRAIYESFTRWQDQRILFCRIGWFFEGESSPYLKYLAQAPILYCRITGIEGSARKIQEDFGIVINRGAAAQNLATTAATQGLSLQTVVSSLRFAKATCTAKQSLEAAPAHIAELATRVERYVVNPPCWVGVS</sequence>
<evidence type="ECO:0000313" key="3">
    <source>
        <dbReference type="Proteomes" id="UP000293550"/>
    </source>
</evidence>
<evidence type="ECO:0000313" key="2">
    <source>
        <dbReference type="EMBL" id="RZI45666.1"/>
    </source>
</evidence>
<proteinExistence type="predicted"/>
<feature type="signal peptide" evidence="1">
    <location>
        <begin position="1"/>
        <end position="28"/>
    </location>
</feature>
<name>A0A4Q7DLP6_9PROT</name>
<organism evidence="2 3">
    <name type="scientific">Candidatus Finniella inopinata</name>
    <dbReference type="NCBI Taxonomy" id="1696036"/>
    <lineage>
        <taxon>Bacteria</taxon>
        <taxon>Pseudomonadati</taxon>
        <taxon>Pseudomonadota</taxon>
        <taxon>Alphaproteobacteria</taxon>
        <taxon>Holosporales</taxon>
        <taxon>Candidatus Paracaedibacteraceae</taxon>
        <taxon>Candidatus Finniella</taxon>
    </lineage>
</organism>
<dbReference type="RefSeq" id="WP_130154247.1">
    <property type="nucleotide sequence ID" value="NZ_SCFB01000007.1"/>
</dbReference>
<keyword evidence="1" id="KW-0732">Signal</keyword>
<keyword evidence="3" id="KW-1185">Reference proteome</keyword>
<dbReference type="Proteomes" id="UP000293550">
    <property type="component" value="Unassembled WGS sequence"/>
</dbReference>
<reference evidence="2 3" key="1">
    <citation type="submission" date="2018-10" db="EMBL/GenBank/DDBJ databases">
        <title>An updated phylogeny of the Alphaproteobacteria reveals that the parasitic Rickettsiales and Holosporales have independent origins.</title>
        <authorList>
            <person name="Munoz-Gomez S.A."/>
            <person name="Hess S."/>
            <person name="Burger G."/>
            <person name="Lang B.F."/>
            <person name="Susko E."/>
            <person name="Slamovits C.H."/>
            <person name="Roger A.J."/>
        </authorList>
    </citation>
    <scope>NUCLEOTIDE SEQUENCE [LARGE SCALE GENOMIC DNA]</scope>
    <source>
        <strain evidence="2">HOLO01</strain>
    </source>
</reference>
<protein>
    <submittedName>
        <fullName evidence="2">Uncharacterized protein</fullName>
    </submittedName>
</protein>
<dbReference type="EMBL" id="SCFB01000007">
    <property type="protein sequence ID" value="RZI45666.1"/>
    <property type="molecule type" value="Genomic_DNA"/>
</dbReference>